<evidence type="ECO:0000313" key="10">
    <source>
        <dbReference type="Proteomes" id="UP000031433"/>
    </source>
</evidence>
<reference evidence="9 10" key="1">
    <citation type="submission" date="2015-01" db="EMBL/GenBank/DDBJ databases">
        <title>Genome sequence of the anaerobic bacterium Geobacter soli GSS01, a dissimilatory Fe(III) reducer from soil.</title>
        <authorList>
            <person name="Yang G."/>
            <person name="Zhou S."/>
        </authorList>
    </citation>
    <scope>NUCLEOTIDE SEQUENCE [LARGE SCALE GENOMIC DNA]</scope>
    <source>
        <strain evidence="9 10">GSS01</strain>
    </source>
</reference>
<proteinExistence type="inferred from homology"/>
<dbReference type="PANTHER" id="PTHR30489:SF0">
    <property type="entry name" value="LIPOPROTEIN-RELEASING SYSTEM TRANSMEMBRANE PROTEIN LOLE"/>
    <property type="match status" value="1"/>
</dbReference>
<keyword evidence="4 7" id="KW-0812">Transmembrane</keyword>
<name>A0A0C1QWZ3_9BACT</name>
<sequence length="377" mass="41328">MAGIEKYRSIVDFTLSSLLRRKGKNSALLFVYTLVVFLLASLMLYTQALRREATAVLADAPELVVQRIMAGRHDLIPVDYSEKIKDIRGVRSVRARLWGYYYDPLFGANYTLMAPEQFTWETGSVAVGNGLTRSSMAAKDNIMPFYNHGGTLVTFTVAEVLPAETEMVSADLVLMGADDFRSLFGVPQGMATDLVVEVANPVEVPTIAGKIVKLLPDTRPISRDEILRTYDAVFNWRSGIMLAVLCGALLSFFIFAWDKATGLSAEERKEIGILKAVGWDTGDVLVMKFGEGAIISLTAFLVGGTLAYGHVFFTSAALFGPVLKGWSVLYPSFRLVPHVDFGQLAVLFFLVVVPYTVATIVPAWRAATVDPDSVMRG</sequence>
<dbReference type="Pfam" id="PF02687">
    <property type="entry name" value="FtsX"/>
    <property type="match status" value="1"/>
</dbReference>
<protein>
    <submittedName>
        <fullName evidence="9">ABC transporter permease</fullName>
    </submittedName>
</protein>
<dbReference type="GO" id="GO:0098797">
    <property type="term" value="C:plasma membrane protein complex"/>
    <property type="evidence" value="ECO:0007669"/>
    <property type="project" value="TreeGrafter"/>
</dbReference>
<dbReference type="AlphaFoldDB" id="A0A0C1QWZ3"/>
<comment type="similarity">
    <text evidence="2">Belongs to the ABC-4 integral membrane protein family. LolC/E subfamily.</text>
</comment>
<feature type="transmembrane region" description="Helical" evidence="7">
    <location>
        <begin position="344"/>
        <end position="367"/>
    </location>
</feature>
<dbReference type="RefSeq" id="WP_039645536.1">
    <property type="nucleotide sequence ID" value="NZ_JXBL01000001.1"/>
</dbReference>
<comment type="subcellular location">
    <subcellularLocation>
        <location evidence="1">Cell membrane</location>
        <topology evidence="1">Multi-pass membrane protein</topology>
    </subcellularLocation>
</comment>
<evidence type="ECO:0000256" key="3">
    <source>
        <dbReference type="ARBA" id="ARBA00022475"/>
    </source>
</evidence>
<feature type="transmembrane region" description="Helical" evidence="7">
    <location>
        <begin position="293"/>
        <end position="323"/>
    </location>
</feature>
<dbReference type="GO" id="GO:0044874">
    <property type="term" value="P:lipoprotein localization to outer membrane"/>
    <property type="evidence" value="ECO:0007669"/>
    <property type="project" value="TreeGrafter"/>
</dbReference>
<gene>
    <name evidence="9" type="ORF">SE37_08770</name>
</gene>
<evidence type="ECO:0000313" key="9">
    <source>
        <dbReference type="EMBL" id="KIE42716.1"/>
    </source>
</evidence>
<evidence type="ECO:0000256" key="2">
    <source>
        <dbReference type="ARBA" id="ARBA00005236"/>
    </source>
</evidence>
<dbReference type="PANTHER" id="PTHR30489">
    <property type="entry name" value="LIPOPROTEIN-RELEASING SYSTEM TRANSMEMBRANE PROTEIN LOLE"/>
    <property type="match status" value="1"/>
</dbReference>
<keyword evidence="10" id="KW-1185">Reference proteome</keyword>
<feature type="domain" description="ABC3 transporter permease C-terminal" evidence="8">
    <location>
        <begin position="245"/>
        <end position="371"/>
    </location>
</feature>
<keyword evidence="5 7" id="KW-1133">Transmembrane helix</keyword>
<comment type="caution">
    <text evidence="9">The sequence shown here is derived from an EMBL/GenBank/DDBJ whole genome shotgun (WGS) entry which is preliminary data.</text>
</comment>
<keyword evidence="3" id="KW-1003">Cell membrane</keyword>
<evidence type="ECO:0000256" key="4">
    <source>
        <dbReference type="ARBA" id="ARBA00022692"/>
    </source>
</evidence>
<feature type="transmembrane region" description="Helical" evidence="7">
    <location>
        <begin position="238"/>
        <end position="257"/>
    </location>
</feature>
<organism evidence="9 10">
    <name type="scientific">Geobacter soli</name>
    <dbReference type="NCBI Taxonomy" id="1510391"/>
    <lineage>
        <taxon>Bacteria</taxon>
        <taxon>Pseudomonadati</taxon>
        <taxon>Thermodesulfobacteriota</taxon>
        <taxon>Desulfuromonadia</taxon>
        <taxon>Geobacterales</taxon>
        <taxon>Geobacteraceae</taxon>
        <taxon>Geobacter</taxon>
    </lineage>
</organism>
<keyword evidence="6 7" id="KW-0472">Membrane</keyword>
<dbReference type="EMBL" id="JXBL01000001">
    <property type="protein sequence ID" value="KIE42716.1"/>
    <property type="molecule type" value="Genomic_DNA"/>
</dbReference>
<feature type="transmembrane region" description="Helical" evidence="7">
    <location>
        <begin position="27"/>
        <end position="45"/>
    </location>
</feature>
<accession>A0A0C1QWZ3</accession>
<dbReference type="Proteomes" id="UP000031433">
    <property type="component" value="Unassembled WGS sequence"/>
</dbReference>
<evidence type="ECO:0000256" key="6">
    <source>
        <dbReference type="ARBA" id="ARBA00023136"/>
    </source>
</evidence>
<evidence type="ECO:0000259" key="8">
    <source>
        <dbReference type="Pfam" id="PF02687"/>
    </source>
</evidence>
<evidence type="ECO:0000256" key="7">
    <source>
        <dbReference type="SAM" id="Phobius"/>
    </source>
</evidence>
<evidence type="ECO:0000256" key="1">
    <source>
        <dbReference type="ARBA" id="ARBA00004651"/>
    </source>
</evidence>
<dbReference type="InterPro" id="IPR051447">
    <property type="entry name" value="Lipoprotein-release_system"/>
</dbReference>
<dbReference type="InterPro" id="IPR003838">
    <property type="entry name" value="ABC3_permease_C"/>
</dbReference>
<evidence type="ECO:0000256" key="5">
    <source>
        <dbReference type="ARBA" id="ARBA00022989"/>
    </source>
</evidence>